<dbReference type="Proteomes" id="UP001589896">
    <property type="component" value="Unassembled WGS sequence"/>
</dbReference>
<dbReference type="RefSeq" id="WP_386673880.1">
    <property type="nucleotide sequence ID" value="NZ_JBHLTG010000007.1"/>
</dbReference>
<evidence type="ECO:0000256" key="1">
    <source>
        <dbReference type="SAM" id="MobiDB-lite"/>
    </source>
</evidence>
<feature type="region of interest" description="Disordered" evidence="1">
    <location>
        <begin position="1"/>
        <end position="77"/>
    </location>
</feature>
<evidence type="ECO:0000313" key="3">
    <source>
        <dbReference type="Proteomes" id="UP001589896"/>
    </source>
</evidence>
<name>A0ABV6RWJ0_9GAMM</name>
<feature type="compositionally biased region" description="Basic and acidic residues" evidence="1">
    <location>
        <begin position="54"/>
        <end position="66"/>
    </location>
</feature>
<proteinExistence type="predicted"/>
<reference evidence="2 3" key="1">
    <citation type="submission" date="2024-09" db="EMBL/GenBank/DDBJ databases">
        <authorList>
            <person name="Sun Q."/>
            <person name="Mori K."/>
        </authorList>
    </citation>
    <scope>NUCLEOTIDE SEQUENCE [LARGE SCALE GENOMIC DNA]</scope>
    <source>
        <strain evidence="2 3">KCTC 23076</strain>
    </source>
</reference>
<feature type="compositionally biased region" description="Polar residues" evidence="1">
    <location>
        <begin position="1"/>
        <end position="10"/>
    </location>
</feature>
<accession>A0ABV6RWJ0</accession>
<protein>
    <submittedName>
        <fullName evidence="2">Uncharacterized protein</fullName>
    </submittedName>
</protein>
<dbReference type="EMBL" id="JBHLTG010000007">
    <property type="protein sequence ID" value="MFC0681348.1"/>
    <property type="molecule type" value="Genomic_DNA"/>
</dbReference>
<evidence type="ECO:0000313" key="2">
    <source>
        <dbReference type="EMBL" id="MFC0681348.1"/>
    </source>
</evidence>
<gene>
    <name evidence="2" type="ORF">ACFFGH_26250</name>
</gene>
<organism evidence="2 3">
    <name type="scientific">Lysobacter korlensis</name>
    <dbReference type="NCBI Taxonomy" id="553636"/>
    <lineage>
        <taxon>Bacteria</taxon>
        <taxon>Pseudomonadati</taxon>
        <taxon>Pseudomonadota</taxon>
        <taxon>Gammaproteobacteria</taxon>
        <taxon>Lysobacterales</taxon>
        <taxon>Lysobacteraceae</taxon>
        <taxon>Lysobacter</taxon>
    </lineage>
</organism>
<keyword evidence="3" id="KW-1185">Reference proteome</keyword>
<comment type="caution">
    <text evidence="2">The sequence shown here is derived from an EMBL/GenBank/DDBJ whole genome shotgun (WGS) entry which is preliminary data.</text>
</comment>
<sequence length="77" mass="7646">MTENQNDQSSGGAGEEGTIPESETGLAVNVADGSGTTFEPEEDPSGAATPGEDADGKPRPDSHNAETNEDTVSGGPA</sequence>